<dbReference type="AlphaFoldDB" id="A0AAN9TG58"/>
<dbReference type="GO" id="GO:1902936">
    <property type="term" value="F:phosphatidylinositol bisphosphate binding"/>
    <property type="evidence" value="ECO:0007669"/>
    <property type="project" value="TreeGrafter"/>
</dbReference>
<dbReference type="PANTHER" id="PTHR10174:SF224">
    <property type="entry name" value="RETINOL-BINDING PROTEIN PINTA"/>
    <property type="match status" value="1"/>
</dbReference>
<dbReference type="PRINTS" id="PR00180">
    <property type="entry name" value="CRETINALDHBP"/>
</dbReference>
<gene>
    <name evidence="2" type="ORF">V9T40_002386</name>
</gene>
<reference evidence="2 3" key="1">
    <citation type="submission" date="2024-03" db="EMBL/GenBank/DDBJ databases">
        <title>Adaptation during the transition from Ophiocordyceps entomopathogen to insect associate is accompanied by gene loss and intensified selection.</title>
        <authorList>
            <person name="Ward C.M."/>
            <person name="Onetto C.A."/>
            <person name="Borneman A.R."/>
        </authorList>
    </citation>
    <scope>NUCLEOTIDE SEQUENCE [LARGE SCALE GENOMIC DNA]</scope>
    <source>
        <strain evidence="2">AWRI1</strain>
        <tissue evidence="2">Single Adult Female</tissue>
    </source>
</reference>
<dbReference type="InterPro" id="IPR001251">
    <property type="entry name" value="CRAL-TRIO_dom"/>
</dbReference>
<dbReference type="PROSITE" id="PS50191">
    <property type="entry name" value="CRAL_TRIO"/>
    <property type="match status" value="1"/>
</dbReference>
<accession>A0AAN9TG58</accession>
<keyword evidence="3" id="KW-1185">Reference proteome</keyword>
<evidence type="ECO:0000259" key="1">
    <source>
        <dbReference type="PROSITE" id="PS50191"/>
    </source>
</evidence>
<dbReference type="PANTHER" id="PTHR10174">
    <property type="entry name" value="ALPHA-TOCOPHEROL TRANSFER PROTEIN-RELATED"/>
    <property type="match status" value="1"/>
</dbReference>
<feature type="domain" description="CRAL-TRIO" evidence="1">
    <location>
        <begin position="6"/>
        <end position="185"/>
    </location>
</feature>
<protein>
    <recommendedName>
        <fullName evidence="1">CRAL-TRIO domain-containing protein</fullName>
    </recommendedName>
</protein>
<dbReference type="GO" id="GO:0016020">
    <property type="term" value="C:membrane"/>
    <property type="evidence" value="ECO:0007669"/>
    <property type="project" value="TreeGrafter"/>
</dbReference>
<proteinExistence type="predicted"/>
<evidence type="ECO:0000313" key="2">
    <source>
        <dbReference type="EMBL" id="KAK7590773.1"/>
    </source>
</evidence>
<sequence length="236" mass="26556">MLCPVIPQCYDDVIIRSYHNAGDDIIIPRHVFKLPQLSIDNSGLFFGGLTCFEPEKLDVADAVGLFFSLVDIHSNLEPYAPGWRIILDAKGFTFGHLVKLTASLGAIKKTICYLQDAMQIRLKGIHVINTSPVIVQFVGIIKPFMKKHLYEMIHLYTPAEIDNFHEIVHPDSLPEETGGKSGTINELVQNGLDELEKYQNWFEDDELLARIDVDKRRTSIAGGALVVEGFRKLTFD</sequence>
<dbReference type="Pfam" id="PF00650">
    <property type="entry name" value="CRAL_TRIO"/>
    <property type="match status" value="1"/>
</dbReference>
<dbReference type="EMBL" id="JBBCAQ010000022">
    <property type="protein sequence ID" value="KAK7590773.1"/>
    <property type="molecule type" value="Genomic_DNA"/>
</dbReference>
<name>A0AAN9TG58_9HEMI</name>
<dbReference type="Gene3D" id="3.40.525.10">
    <property type="entry name" value="CRAL-TRIO lipid binding domain"/>
    <property type="match status" value="1"/>
</dbReference>
<evidence type="ECO:0000313" key="3">
    <source>
        <dbReference type="Proteomes" id="UP001367676"/>
    </source>
</evidence>
<comment type="caution">
    <text evidence="2">The sequence shown here is derived from an EMBL/GenBank/DDBJ whole genome shotgun (WGS) entry which is preliminary data.</text>
</comment>
<dbReference type="CDD" id="cd00170">
    <property type="entry name" value="SEC14"/>
    <property type="match status" value="1"/>
</dbReference>
<dbReference type="InterPro" id="IPR036865">
    <property type="entry name" value="CRAL-TRIO_dom_sf"/>
</dbReference>
<dbReference type="Proteomes" id="UP001367676">
    <property type="component" value="Unassembled WGS sequence"/>
</dbReference>
<dbReference type="SUPFAM" id="SSF52087">
    <property type="entry name" value="CRAL/TRIO domain"/>
    <property type="match status" value="1"/>
</dbReference>
<organism evidence="2 3">
    <name type="scientific">Parthenolecanium corni</name>
    <dbReference type="NCBI Taxonomy" id="536013"/>
    <lineage>
        <taxon>Eukaryota</taxon>
        <taxon>Metazoa</taxon>
        <taxon>Ecdysozoa</taxon>
        <taxon>Arthropoda</taxon>
        <taxon>Hexapoda</taxon>
        <taxon>Insecta</taxon>
        <taxon>Pterygota</taxon>
        <taxon>Neoptera</taxon>
        <taxon>Paraneoptera</taxon>
        <taxon>Hemiptera</taxon>
        <taxon>Sternorrhyncha</taxon>
        <taxon>Coccoidea</taxon>
        <taxon>Coccidae</taxon>
        <taxon>Parthenolecanium</taxon>
    </lineage>
</organism>